<sequence>MNIKEKILLFMKDEAYKPLTINELMQALEIEQSMKKEILKILNELENEGKIIFTRTERYGIPEKMNLVIGTLEGHQKGYAFLRPDDKEINDIFISPVDMNGAMHGDKVIVRPMKISEEVKSPEGKVIRIIERANTFVIGTFQKSKHFGFVVPDDKRIATDIFVPQEYINNAKSNSKVTVKITEWPEKRKNPEGRIVEVIGDIEDTKTHIEAVLLAKKVRQFFPEDVIKEAIKVSAEGIHEQEYKRRKDLRELPIITIDGEDAKDLDDAVYAEKINDNEYKLSVHIADVTHYVKEDRKLDKEALKRATSIYISDRVIPMLPKELSNGVCSLNPNEDKLTLSVDMTITADGKVTDYTIFESIIRNHYRMTYTDVSNILEFPDENQELLDKYKEILPMLKVMEELSLLLRRKREVRGAIDFEFPETKIITDEKGKAIDVTKYERRVSNKIIEEFMLVCNETVAEHYYWLNMPFVYRIHEDPEDEKMYEFSKFIHNLGYTLKGNNDVHPRELQQLLLKIKGTKEETLINNMMLRSLRKAIYSPESSTHFGLAAQYYCHFTSPIRRYPDLQIHRIIKGQINGKFSEAALNKLAERTVAVAEQSSKMERIADEIERDTDKIKIAEFMSDKIGEEYEGVISGVTSFGIFVELENTVEGLVHISNMVDDYYVYDNEKKELFGQGSRKVFKIGDAVRVKLVSVSIAKAEIDFVLI</sequence>
<evidence type="ECO:0000256" key="7">
    <source>
        <dbReference type="ARBA" id="ARBA00022884"/>
    </source>
</evidence>
<dbReference type="InterPro" id="IPR011129">
    <property type="entry name" value="CSD"/>
</dbReference>
<dbReference type="SMART" id="SM00955">
    <property type="entry name" value="RNB"/>
    <property type="match status" value="1"/>
</dbReference>
<dbReference type="RefSeq" id="WP_145080530.1">
    <property type="nucleotide sequence ID" value="NZ_DAMBUX010000034.1"/>
</dbReference>
<dbReference type="InterPro" id="IPR050180">
    <property type="entry name" value="RNR_Ribonuclease"/>
</dbReference>
<dbReference type="NCBIfam" id="TIGR00358">
    <property type="entry name" value="3_prime_RNase"/>
    <property type="match status" value="1"/>
</dbReference>
<dbReference type="PANTHER" id="PTHR23355">
    <property type="entry name" value="RIBONUCLEASE"/>
    <property type="match status" value="1"/>
</dbReference>
<dbReference type="SUPFAM" id="SSF50249">
    <property type="entry name" value="Nucleic acid-binding proteins"/>
    <property type="match status" value="4"/>
</dbReference>
<organism evidence="10 11">
    <name type="scientific">Sedimentibacter saalensis</name>
    <dbReference type="NCBI Taxonomy" id="130788"/>
    <lineage>
        <taxon>Bacteria</taxon>
        <taxon>Bacillati</taxon>
        <taxon>Bacillota</taxon>
        <taxon>Tissierellia</taxon>
        <taxon>Sedimentibacter</taxon>
    </lineage>
</organism>
<comment type="similarity">
    <text evidence="8">Belongs to the RNR ribonuclease family. RNase R subfamily.</text>
</comment>
<dbReference type="Pfam" id="PF00575">
    <property type="entry name" value="S1"/>
    <property type="match status" value="1"/>
</dbReference>
<dbReference type="Gene3D" id="2.40.50.140">
    <property type="entry name" value="Nucleic acid-binding proteins"/>
    <property type="match status" value="3"/>
</dbReference>
<evidence type="ECO:0000256" key="4">
    <source>
        <dbReference type="ARBA" id="ARBA00022722"/>
    </source>
</evidence>
<dbReference type="EC" id="3.1.13.1" evidence="8"/>
<dbReference type="Pfam" id="PF00773">
    <property type="entry name" value="RNB"/>
    <property type="match status" value="1"/>
</dbReference>
<comment type="subcellular location">
    <subcellularLocation>
        <location evidence="2 8">Cytoplasm</location>
    </subcellularLocation>
</comment>
<keyword evidence="7 8" id="KW-0694">RNA-binding</keyword>
<keyword evidence="3 8" id="KW-0963">Cytoplasm</keyword>
<dbReference type="Pfam" id="PF17876">
    <property type="entry name" value="CSD2"/>
    <property type="match status" value="1"/>
</dbReference>
<reference evidence="10 11" key="1">
    <citation type="submission" date="2019-07" db="EMBL/GenBank/DDBJ databases">
        <title>Genomic Encyclopedia of Type Strains, Phase I: the one thousand microbial genomes (KMG-I) project.</title>
        <authorList>
            <person name="Kyrpides N."/>
        </authorList>
    </citation>
    <scope>NUCLEOTIDE SEQUENCE [LARGE SCALE GENOMIC DNA]</scope>
    <source>
        <strain evidence="10 11">DSM 13558</strain>
    </source>
</reference>
<dbReference type="InterPro" id="IPR004476">
    <property type="entry name" value="RNase_II/RNase_R"/>
</dbReference>
<evidence type="ECO:0000256" key="2">
    <source>
        <dbReference type="ARBA" id="ARBA00004496"/>
    </source>
</evidence>
<gene>
    <name evidence="8" type="primary">rnr</name>
    <name evidence="10" type="ORF">LY60_00909</name>
</gene>
<dbReference type="PROSITE" id="PS50126">
    <property type="entry name" value="S1"/>
    <property type="match status" value="1"/>
</dbReference>
<keyword evidence="11" id="KW-1185">Reference proteome</keyword>
<dbReference type="InterPro" id="IPR040476">
    <property type="entry name" value="CSD2"/>
</dbReference>
<dbReference type="NCBIfam" id="TIGR02063">
    <property type="entry name" value="RNase_R"/>
    <property type="match status" value="1"/>
</dbReference>
<dbReference type="InterPro" id="IPR011805">
    <property type="entry name" value="RNase_R"/>
</dbReference>
<dbReference type="GO" id="GO:0006402">
    <property type="term" value="P:mRNA catabolic process"/>
    <property type="evidence" value="ECO:0007669"/>
    <property type="project" value="TreeGrafter"/>
</dbReference>
<dbReference type="InterPro" id="IPR012340">
    <property type="entry name" value="NA-bd_OB-fold"/>
</dbReference>
<dbReference type="SMART" id="SM00357">
    <property type="entry name" value="CSP"/>
    <property type="match status" value="2"/>
</dbReference>
<evidence type="ECO:0000313" key="10">
    <source>
        <dbReference type="EMBL" id="TWH82607.1"/>
    </source>
</evidence>
<feature type="domain" description="S1 motif" evidence="9">
    <location>
        <begin position="626"/>
        <end position="706"/>
    </location>
</feature>
<keyword evidence="6 8" id="KW-0269">Exonuclease</keyword>
<dbReference type="SMART" id="SM00316">
    <property type="entry name" value="S1"/>
    <property type="match status" value="1"/>
</dbReference>
<evidence type="ECO:0000256" key="1">
    <source>
        <dbReference type="ARBA" id="ARBA00001849"/>
    </source>
</evidence>
<dbReference type="Pfam" id="PF08206">
    <property type="entry name" value="OB_RNB"/>
    <property type="match status" value="1"/>
</dbReference>
<protein>
    <recommendedName>
        <fullName evidence="8">Ribonuclease R</fullName>
        <shortName evidence="8">RNase R</shortName>
        <ecNumber evidence="8">3.1.13.1</ecNumber>
    </recommendedName>
</protein>
<proteinExistence type="inferred from homology"/>
<dbReference type="InterPro" id="IPR013223">
    <property type="entry name" value="RNase_B_OB_dom"/>
</dbReference>
<evidence type="ECO:0000256" key="3">
    <source>
        <dbReference type="ARBA" id="ARBA00022490"/>
    </source>
</evidence>
<keyword evidence="4 8" id="KW-0540">Nuclease</keyword>
<keyword evidence="5 8" id="KW-0378">Hydrolase</keyword>
<evidence type="ECO:0000259" key="9">
    <source>
        <dbReference type="PROSITE" id="PS50126"/>
    </source>
</evidence>
<comment type="caution">
    <text evidence="10">The sequence shown here is derived from an EMBL/GenBank/DDBJ whole genome shotgun (WGS) entry which is preliminary data.</text>
</comment>
<dbReference type="GO" id="GO:0005829">
    <property type="term" value="C:cytosol"/>
    <property type="evidence" value="ECO:0007669"/>
    <property type="project" value="TreeGrafter"/>
</dbReference>
<evidence type="ECO:0000256" key="6">
    <source>
        <dbReference type="ARBA" id="ARBA00022839"/>
    </source>
</evidence>
<accession>A0A562JH95</accession>
<evidence type="ECO:0000256" key="5">
    <source>
        <dbReference type="ARBA" id="ARBA00022801"/>
    </source>
</evidence>
<dbReference type="AlphaFoldDB" id="A0A562JH95"/>
<evidence type="ECO:0000256" key="8">
    <source>
        <dbReference type="HAMAP-Rule" id="MF_01895"/>
    </source>
</evidence>
<comment type="catalytic activity">
    <reaction evidence="1 8">
        <text>Exonucleolytic cleavage in the 3'- to 5'-direction to yield nucleoside 5'-phosphates.</text>
        <dbReference type="EC" id="3.1.13.1"/>
    </reaction>
</comment>
<dbReference type="EMBL" id="VLKH01000002">
    <property type="protein sequence ID" value="TWH82607.1"/>
    <property type="molecule type" value="Genomic_DNA"/>
</dbReference>
<dbReference type="Pfam" id="PF07106">
    <property type="entry name" value="WHD_TBPIP"/>
    <property type="match status" value="1"/>
</dbReference>
<evidence type="ECO:0000313" key="11">
    <source>
        <dbReference type="Proteomes" id="UP000315343"/>
    </source>
</evidence>
<dbReference type="GO" id="GO:0008859">
    <property type="term" value="F:exoribonuclease II activity"/>
    <property type="evidence" value="ECO:0007669"/>
    <property type="project" value="UniProtKB-UniRule"/>
</dbReference>
<dbReference type="PANTHER" id="PTHR23355:SF9">
    <property type="entry name" value="DIS3-LIKE EXONUCLEASE 2"/>
    <property type="match status" value="1"/>
</dbReference>
<dbReference type="Proteomes" id="UP000315343">
    <property type="component" value="Unassembled WGS sequence"/>
</dbReference>
<dbReference type="HAMAP" id="MF_01895">
    <property type="entry name" value="RNase_R"/>
    <property type="match status" value="1"/>
</dbReference>
<dbReference type="GO" id="GO:0003723">
    <property type="term" value="F:RNA binding"/>
    <property type="evidence" value="ECO:0007669"/>
    <property type="project" value="UniProtKB-UniRule"/>
</dbReference>
<dbReference type="InterPro" id="IPR010776">
    <property type="entry name" value="Hop2_WH_dom"/>
</dbReference>
<dbReference type="InterPro" id="IPR001900">
    <property type="entry name" value="RNase_II/R"/>
</dbReference>
<comment type="function">
    <text evidence="8">3'-5' exoribonuclease that releases 5'-nucleoside monophosphates and is involved in maturation of structured RNAs.</text>
</comment>
<name>A0A562JH95_9FIRM</name>
<dbReference type="CDD" id="cd04471">
    <property type="entry name" value="S1_RNase_R"/>
    <property type="match status" value="1"/>
</dbReference>
<dbReference type="InterPro" id="IPR003029">
    <property type="entry name" value="S1_domain"/>
</dbReference>
<dbReference type="OrthoDB" id="9764149at2"/>